<proteinExistence type="predicted"/>
<dbReference type="RefSeq" id="WP_132295548.1">
    <property type="nucleotide sequence ID" value="NZ_SKBM01000032.1"/>
</dbReference>
<keyword evidence="2" id="KW-1185">Reference proteome</keyword>
<evidence type="ECO:0000313" key="2">
    <source>
        <dbReference type="Proteomes" id="UP000295023"/>
    </source>
</evidence>
<dbReference type="Proteomes" id="UP000295023">
    <property type="component" value="Unassembled WGS sequence"/>
</dbReference>
<sequence length="89" mass="9495">MTDPAPRPLVTLSGTFLRRTARRVDLTTQAGRASARLLVAVELGRSMEPEDLIRACRAHGVGYVCAGHQAAHALAALCIPALPEVEGRH</sequence>
<accession>A0A4R4D5F0</accession>
<dbReference type="AlphaFoldDB" id="A0A4R4D5F0"/>
<protein>
    <submittedName>
        <fullName evidence="1">Uncharacterized protein</fullName>
    </submittedName>
</protein>
<comment type="caution">
    <text evidence="1">The sequence shown here is derived from an EMBL/GenBank/DDBJ whole genome shotgun (WGS) entry which is preliminary data.</text>
</comment>
<name>A0A4R4D5F0_9PROT</name>
<organism evidence="1 2">
    <name type="scientific">Roseicella aquatilis</name>
    <dbReference type="NCBI Taxonomy" id="2527868"/>
    <lineage>
        <taxon>Bacteria</taxon>
        <taxon>Pseudomonadati</taxon>
        <taxon>Pseudomonadota</taxon>
        <taxon>Alphaproteobacteria</taxon>
        <taxon>Acetobacterales</taxon>
        <taxon>Roseomonadaceae</taxon>
        <taxon>Roseicella</taxon>
    </lineage>
</organism>
<evidence type="ECO:0000313" key="1">
    <source>
        <dbReference type="EMBL" id="TCZ54598.1"/>
    </source>
</evidence>
<dbReference type="EMBL" id="SKBM01000032">
    <property type="protein sequence ID" value="TCZ54598.1"/>
    <property type="molecule type" value="Genomic_DNA"/>
</dbReference>
<gene>
    <name evidence="1" type="ORF">EXY23_23280</name>
</gene>
<reference evidence="1 2" key="1">
    <citation type="submission" date="2019-03" db="EMBL/GenBank/DDBJ databases">
        <title>Paracraurococcus aquatilis NE82 genome sequence.</title>
        <authorList>
            <person name="Zhao Y."/>
            <person name="Du Z."/>
        </authorList>
    </citation>
    <scope>NUCLEOTIDE SEQUENCE [LARGE SCALE GENOMIC DNA]</scope>
    <source>
        <strain evidence="1 2">NE82</strain>
    </source>
</reference>